<evidence type="ECO:0000256" key="1">
    <source>
        <dbReference type="SAM" id="MobiDB-lite"/>
    </source>
</evidence>
<accession>A0AA89BTB7</accession>
<evidence type="ECO:0000313" key="2">
    <source>
        <dbReference type="EMBL" id="KAK3095040.1"/>
    </source>
</evidence>
<name>A0AA89BTB7_PINIB</name>
<protein>
    <submittedName>
        <fullName evidence="2">Uncharacterized protein</fullName>
    </submittedName>
</protein>
<dbReference type="EMBL" id="VSWD01000008">
    <property type="protein sequence ID" value="KAK3095040.1"/>
    <property type="molecule type" value="Genomic_DNA"/>
</dbReference>
<evidence type="ECO:0000313" key="3">
    <source>
        <dbReference type="Proteomes" id="UP001186944"/>
    </source>
</evidence>
<dbReference type="Proteomes" id="UP001186944">
    <property type="component" value="Unassembled WGS sequence"/>
</dbReference>
<feature type="compositionally biased region" description="Basic and acidic residues" evidence="1">
    <location>
        <begin position="264"/>
        <end position="278"/>
    </location>
</feature>
<feature type="compositionally biased region" description="Basic and acidic residues" evidence="1">
    <location>
        <begin position="384"/>
        <end position="438"/>
    </location>
</feature>
<feature type="compositionally biased region" description="Basic residues" evidence="1">
    <location>
        <begin position="320"/>
        <end position="329"/>
    </location>
</feature>
<feature type="region of interest" description="Disordered" evidence="1">
    <location>
        <begin position="30"/>
        <end position="57"/>
    </location>
</feature>
<gene>
    <name evidence="2" type="ORF">FSP39_009524</name>
</gene>
<reference evidence="2" key="1">
    <citation type="submission" date="2019-08" db="EMBL/GenBank/DDBJ databases">
        <title>The improved chromosome-level genome for the pearl oyster Pinctada fucata martensii using PacBio sequencing and Hi-C.</title>
        <authorList>
            <person name="Zheng Z."/>
        </authorList>
    </citation>
    <scope>NUCLEOTIDE SEQUENCE</scope>
    <source>
        <strain evidence="2">ZZ-2019</strain>
        <tissue evidence="2">Adductor muscle</tissue>
    </source>
</reference>
<feature type="region of interest" description="Disordered" evidence="1">
    <location>
        <begin position="239"/>
        <end position="594"/>
    </location>
</feature>
<sequence length="612" mass="67904">MTNKGSRARSAHKPKLRLLDLTFDEKTVKEHLRNGKRPHGGLRGSKAHPISPYSFNKNGEYQRQMKEDVNKMFYDEFLDGRASPAWAFDVSKEITHSGESPFFVHGLLSSSRVNSEGSLIQAQKRSTTPVSGLHHPPHKRATSYYRSNTPHQYLTATDPQTLTESQLKYGRPTRTTLLRARQRCASAPVNSYEVLPAAMDGESAHAFLTGARYNRAHCLDAKSLSVYGVYMPRTNPHGIFMTGHASQRSRERGQNVPSVPPDSPRSDVDDSSQPERRPSTAPGKRLLSSSVNSRPRTAWGEHSTSVTVLHNDNQSENVKRIKSRRKKKVTVTFKSSKPKGFESVLPSVTGKTAPKMYYRKPRDLGEDSFHQPPPTPASVFSIKDGSERGPEDGEKNLERIKEVLSESSSRGEKHEKDAADLTSSEKKDLHLDIGKSDDNTQSPNIEKSVEMEVSDESGMGTKQTEEKPVDSIEVDKIPSESEGKTEPENIATDRSSNQKTELDVQHVKTVPSDSKPEKFTGKITGESLFKANSATPRLNTPREKTQSSDGDSKLQTNVQGSSPRKDVSGPEFFITKENSEKENEKPNQENNLVEGVTSIQVTIVDKSGEKVS</sequence>
<organism evidence="2 3">
    <name type="scientific">Pinctada imbricata</name>
    <name type="common">Atlantic pearl-oyster</name>
    <name type="synonym">Pinctada martensii</name>
    <dbReference type="NCBI Taxonomy" id="66713"/>
    <lineage>
        <taxon>Eukaryota</taxon>
        <taxon>Metazoa</taxon>
        <taxon>Spiralia</taxon>
        <taxon>Lophotrochozoa</taxon>
        <taxon>Mollusca</taxon>
        <taxon>Bivalvia</taxon>
        <taxon>Autobranchia</taxon>
        <taxon>Pteriomorphia</taxon>
        <taxon>Pterioida</taxon>
        <taxon>Pterioidea</taxon>
        <taxon>Pteriidae</taxon>
        <taxon>Pinctada</taxon>
    </lineage>
</organism>
<feature type="compositionally biased region" description="Basic and acidic residues" evidence="1">
    <location>
        <begin position="463"/>
        <end position="487"/>
    </location>
</feature>
<feature type="compositionally biased region" description="Polar residues" evidence="1">
    <location>
        <begin position="553"/>
        <end position="562"/>
    </location>
</feature>
<feature type="compositionally biased region" description="Polar residues" evidence="1">
    <location>
        <begin position="302"/>
        <end position="316"/>
    </location>
</feature>
<dbReference type="AlphaFoldDB" id="A0AA89BTB7"/>
<feature type="compositionally biased region" description="Basic and acidic residues" evidence="1">
    <location>
        <begin position="540"/>
        <end position="552"/>
    </location>
</feature>
<feature type="region of interest" description="Disordered" evidence="1">
    <location>
        <begin position="123"/>
        <end position="144"/>
    </location>
</feature>
<keyword evidence="3" id="KW-1185">Reference proteome</keyword>
<feature type="compositionally biased region" description="Basic and acidic residues" evidence="1">
    <location>
        <begin position="360"/>
        <end position="369"/>
    </location>
</feature>
<proteinExistence type="predicted"/>
<comment type="caution">
    <text evidence="2">The sequence shown here is derived from an EMBL/GenBank/DDBJ whole genome shotgun (WGS) entry which is preliminary data.</text>
</comment>
<feature type="compositionally biased region" description="Basic and acidic residues" evidence="1">
    <location>
        <begin position="577"/>
        <end position="587"/>
    </location>
</feature>